<dbReference type="GO" id="GO:0016853">
    <property type="term" value="F:isomerase activity"/>
    <property type="evidence" value="ECO:0007669"/>
    <property type="project" value="UniProtKB-KW"/>
</dbReference>
<evidence type="ECO:0000313" key="1">
    <source>
        <dbReference type="EMBL" id="PZA09234.1"/>
    </source>
</evidence>
<keyword evidence="1" id="KW-0413">Isomerase</keyword>
<protein>
    <submittedName>
        <fullName evidence="1">Peptidylprolyl isomerase</fullName>
    </submittedName>
</protein>
<organism evidence="1 2">
    <name type="scientific">Rhodopseudomonas palustris</name>
    <dbReference type="NCBI Taxonomy" id="1076"/>
    <lineage>
        <taxon>Bacteria</taxon>
        <taxon>Pseudomonadati</taxon>
        <taxon>Pseudomonadota</taxon>
        <taxon>Alphaproteobacteria</taxon>
        <taxon>Hyphomicrobiales</taxon>
        <taxon>Nitrobacteraceae</taxon>
        <taxon>Rhodopseudomonas</taxon>
    </lineage>
</organism>
<sequence length="42" mass="4597">MVRRVALVVGLVVTAIVVSGCTKCGPIWEDWQSPKSCRSDHL</sequence>
<gene>
    <name evidence="1" type="ORF">DNX69_24315</name>
</gene>
<proteinExistence type="predicted"/>
<comment type="caution">
    <text evidence="1">The sequence shown here is derived from an EMBL/GenBank/DDBJ whole genome shotgun (WGS) entry which is preliminary data.</text>
</comment>
<accession>A0A323U8X7</accession>
<dbReference type="RefSeq" id="WP_110788582.1">
    <property type="nucleotide sequence ID" value="NZ_QKQS01000038.1"/>
</dbReference>
<evidence type="ECO:0000313" key="2">
    <source>
        <dbReference type="Proteomes" id="UP000248134"/>
    </source>
</evidence>
<dbReference type="Proteomes" id="UP000248134">
    <property type="component" value="Unassembled WGS sequence"/>
</dbReference>
<dbReference type="EMBL" id="QKQS01000038">
    <property type="protein sequence ID" value="PZA09234.1"/>
    <property type="molecule type" value="Genomic_DNA"/>
</dbReference>
<name>A0A323U8X7_RHOPL</name>
<dbReference type="PROSITE" id="PS51257">
    <property type="entry name" value="PROKAR_LIPOPROTEIN"/>
    <property type="match status" value="1"/>
</dbReference>
<dbReference type="AlphaFoldDB" id="A0A323U8X7"/>
<reference evidence="1 2" key="1">
    <citation type="submission" date="2018-06" db="EMBL/GenBank/DDBJ databases">
        <title>Draft Whole-Genome Sequence of the purple photosynthetic bacterium Rhodospeudomonas palustris XCP.</title>
        <authorList>
            <person name="Rayyan A."/>
            <person name="Meyer T.E."/>
            <person name="Kyndt J.A."/>
        </authorList>
    </citation>
    <scope>NUCLEOTIDE SEQUENCE [LARGE SCALE GENOMIC DNA]</scope>
    <source>
        <strain evidence="1 2">XCP</strain>
    </source>
</reference>